<evidence type="ECO:0000313" key="1">
    <source>
        <dbReference type="EMBL" id="OAD23914.1"/>
    </source>
</evidence>
<reference evidence="1 2" key="1">
    <citation type="submission" date="2016-05" db="EMBL/GenBank/DDBJ databases">
        <title>Single-cell genome of chain-forming Candidatus Thiomargarita nelsonii and comparison to other large sulfur-oxidizing bacteria.</title>
        <authorList>
            <person name="Winkel M."/>
            <person name="Salman V."/>
            <person name="Woyke T."/>
            <person name="Schulz-Vogt H."/>
            <person name="Richter M."/>
            <person name="Flood B."/>
            <person name="Bailey J."/>
            <person name="Amann R."/>
            <person name="Mussmann M."/>
        </authorList>
    </citation>
    <scope>NUCLEOTIDE SEQUENCE [LARGE SCALE GENOMIC DNA]</scope>
    <source>
        <strain evidence="1 2">THI036</strain>
    </source>
</reference>
<gene>
    <name evidence="1" type="ORF">THIOM_000239</name>
</gene>
<name>A0A176S7L8_9GAMM</name>
<dbReference type="AlphaFoldDB" id="A0A176S7L8"/>
<organism evidence="1 2">
    <name type="scientific">Candidatus Thiomargarita nelsonii</name>
    <dbReference type="NCBI Taxonomy" id="1003181"/>
    <lineage>
        <taxon>Bacteria</taxon>
        <taxon>Pseudomonadati</taxon>
        <taxon>Pseudomonadota</taxon>
        <taxon>Gammaproteobacteria</taxon>
        <taxon>Thiotrichales</taxon>
        <taxon>Thiotrichaceae</taxon>
        <taxon>Thiomargarita</taxon>
    </lineage>
</organism>
<proteinExistence type="predicted"/>
<feature type="non-terminal residue" evidence="1">
    <location>
        <position position="52"/>
    </location>
</feature>
<dbReference type="EMBL" id="LUTY01000101">
    <property type="protein sequence ID" value="OAD23914.1"/>
    <property type="molecule type" value="Genomic_DNA"/>
</dbReference>
<comment type="caution">
    <text evidence="1">The sequence shown here is derived from an EMBL/GenBank/DDBJ whole genome shotgun (WGS) entry which is preliminary data.</text>
</comment>
<accession>A0A176S7L8</accession>
<protein>
    <submittedName>
        <fullName evidence="1">Uncharacterized protein</fullName>
    </submittedName>
</protein>
<keyword evidence="2" id="KW-1185">Reference proteome</keyword>
<dbReference type="Proteomes" id="UP000076962">
    <property type="component" value="Unassembled WGS sequence"/>
</dbReference>
<evidence type="ECO:0000313" key="2">
    <source>
        <dbReference type="Proteomes" id="UP000076962"/>
    </source>
</evidence>
<sequence length="52" mass="6022">MKNNETENEPSQGQESLANLEKALIHFVESFESSAERWEKNVYPFIKSFESA</sequence>